<accession>A0ABS1D664</accession>
<gene>
    <name evidence="7" type="ORF">CKO45_27650</name>
</gene>
<dbReference type="Gene3D" id="3.30.70.360">
    <property type="match status" value="1"/>
</dbReference>
<evidence type="ECO:0000313" key="8">
    <source>
        <dbReference type="Proteomes" id="UP000697995"/>
    </source>
</evidence>
<reference evidence="7 8" key="1">
    <citation type="journal article" date="2020" name="Microorganisms">
        <title>Osmotic Adaptation and Compatible Solute Biosynthesis of Phototrophic Bacteria as Revealed from Genome Analyses.</title>
        <authorList>
            <person name="Imhoff J.F."/>
            <person name="Rahn T."/>
            <person name="Kunzel S."/>
            <person name="Keller A."/>
            <person name="Neulinger S.C."/>
        </authorList>
    </citation>
    <scope>NUCLEOTIDE SEQUENCE [LARGE SCALE GENOMIC DNA]</scope>
    <source>
        <strain evidence="7 8">DSM 15382</strain>
    </source>
</reference>
<evidence type="ECO:0000313" key="7">
    <source>
        <dbReference type="EMBL" id="MBK1661971.1"/>
    </source>
</evidence>
<dbReference type="GO" id="GO:0016787">
    <property type="term" value="F:hydrolase activity"/>
    <property type="evidence" value="ECO:0007669"/>
    <property type="project" value="UniProtKB-KW"/>
</dbReference>
<dbReference type="Pfam" id="PF01546">
    <property type="entry name" value="Peptidase_M20"/>
    <property type="match status" value="1"/>
</dbReference>
<evidence type="ECO:0000256" key="2">
    <source>
        <dbReference type="ARBA" id="ARBA00006153"/>
    </source>
</evidence>
<dbReference type="SUPFAM" id="SSF55031">
    <property type="entry name" value="Bacterial exopeptidase dimerisation domain"/>
    <property type="match status" value="1"/>
</dbReference>
<keyword evidence="8" id="KW-1185">Reference proteome</keyword>
<proteinExistence type="inferred from homology"/>
<dbReference type="InterPro" id="IPR036264">
    <property type="entry name" value="Bact_exopeptidase_dim_dom"/>
</dbReference>
<evidence type="ECO:0000256" key="6">
    <source>
        <dbReference type="ARBA" id="ARBA00023211"/>
    </source>
</evidence>
<dbReference type="SUPFAM" id="SSF53187">
    <property type="entry name" value="Zn-dependent exopeptidases"/>
    <property type="match status" value="1"/>
</dbReference>
<keyword evidence="5 7" id="KW-0378">Hydrolase</keyword>
<dbReference type="Gene3D" id="3.40.630.10">
    <property type="entry name" value="Zn peptidases"/>
    <property type="match status" value="1"/>
</dbReference>
<evidence type="ECO:0000256" key="3">
    <source>
        <dbReference type="ARBA" id="ARBA00011738"/>
    </source>
</evidence>
<dbReference type="NCBIfam" id="TIGR01879">
    <property type="entry name" value="hydantase"/>
    <property type="match status" value="1"/>
</dbReference>
<name>A0ABS1D664_9PROT</name>
<dbReference type="EMBL" id="NRSG01000416">
    <property type="protein sequence ID" value="MBK1661971.1"/>
    <property type="molecule type" value="Genomic_DNA"/>
</dbReference>
<protein>
    <submittedName>
        <fullName evidence="7">Zn-dependent hydrolase</fullName>
    </submittedName>
</protein>
<dbReference type="RefSeq" id="WP_133223139.1">
    <property type="nucleotide sequence ID" value="NZ_NRSG01000416.1"/>
</dbReference>
<keyword evidence="6" id="KW-0464">Manganese</keyword>
<evidence type="ECO:0000256" key="5">
    <source>
        <dbReference type="ARBA" id="ARBA00022801"/>
    </source>
</evidence>
<dbReference type="InterPro" id="IPR002933">
    <property type="entry name" value="Peptidase_M20"/>
</dbReference>
<dbReference type="InterPro" id="IPR010158">
    <property type="entry name" value="Amidase_Cbmase"/>
</dbReference>
<evidence type="ECO:0000256" key="4">
    <source>
        <dbReference type="ARBA" id="ARBA00022723"/>
    </source>
</evidence>
<dbReference type="PANTHER" id="PTHR32494:SF19">
    <property type="entry name" value="ALLANTOATE DEIMINASE-RELATED"/>
    <property type="match status" value="1"/>
</dbReference>
<sequence length="400" mass="43326">MPSIDADRFLRDLNELRRIGAYRTGVHRPTYSPQDMESRRWLMDRMAETGLEPSIDGIGNVYGRHRGRGPHLLAGSHIETQNHAGWLDGALGVVAGLALARAGLPVDVAAFADEEGHFEGGFLGSKSIIGILDEAEIDRSRNRTDGTPLREALAAAGLAGKPRLQLEKGRHKGFFEMHIEQGIQLETAGLRAGVVTGIVGIWQWRIVIEGMQDHAGGTTMAERKDAGLAAVRLLAMLDQEIPKACGDRSTWTCGRIALDPGAPSIIPGRADILFQFRDIDTAVLERMERCLRACVQESNRRERTTATLHAVSKSSPAPCDPAMMAALDAAAEALAPGLWQRMPSGAGHDAQYIARVMPVAMLFTPSIGGISHHWAEDTKEEDLALCIRILGDAAGRFLEA</sequence>
<comment type="similarity">
    <text evidence="2">Belongs to the peptidase M20 family.</text>
</comment>
<comment type="caution">
    <text evidence="7">The sequence shown here is derived from an EMBL/GenBank/DDBJ whole genome shotgun (WGS) entry which is preliminary data.</text>
</comment>
<keyword evidence="4" id="KW-0479">Metal-binding</keyword>
<organism evidence="7 8">
    <name type="scientific">Paracraurococcus ruber</name>
    <dbReference type="NCBI Taxonomy" id="77675"/>
    <lineage>
        <taxon>Bacteria</taxon>
        <taxon>Pseudomonadati</taxon>
        <taxon>Pseudomonadota</taxon>
        <taxon>Alphaproteobacteria</taxon>
        <taxon>Acetobacterales</taxon>
        <taxon>Roseomonadaceae</taxon>
        <taxon>Paracraurococcus</taxon>
    </lineage>
</organism>
<dbReference type="PANTHER" id="PTHR32494">
    <property type="entry name" value="ALLANTOATE DEIMINASE-RELATED"/>
    <property type="match status" value="1"/>
</dbReference>
<comment type="subunit">
    <text evidence="3">Homodimer.</text>
</comment>
<dbReference type="Proteomes" id="UP000697995">
    <property type="component" value="Unassembled WGS sequence"/>
</dbReference>
<dbReference type="PIRSF" id="PIRSF001235">
    <property type="entry name" value="Amidase_carbamoylase"/>
    <property type="match status" value="1"/>
</dbReference>
<evidence type="ECO:0000256" key="1">
    <source>
        <dbReference type="ARBA" id="ARBA00001936"/>
    </source>
</evidence>
<comment type="cofactor">
    <cofactor evidence="1">
        <name>Mn(2+)</name>
        <dbReference type="ChEBI" id="CHEBI:29035"/>
    </cofactor>
</comment>